<feature type="domain" description="Halobacterial output" evidence="2">
    <location>
        <begin position="25"/>
        <end position="95"/>
    </location>
</feature>
<dbReference type="AlphaFoldDB" id="A0A1G6NKX1"/>
<evidence type="ECO:0000259" key="2">
    <source>
        <dbReference type="Pfam" id="PF18545"/>
    </source>
</evidence>
<organism evidence="3 6">
    <name type="scientific">Natrinema hispanicum</name>
    <dbReference type="NCBI Taxonomy" id="392421"/>
    <lineage>
        <taxon>Archaea</taxon>
        <taxon>Methanobacteriati</taxon>
        <taxon>Methanobacteriota</taxon>
        <taxon>Stenosarchaea group</taxon>
        <taxon>Halobacteria</taxon>
        <taxon>Halobacteriales</taxon>
        <taxon>Natrialbaceae</taxon>
        <taxon>Natrinema</taxon>
    </lineage>
</organism>
<evidence type="ECO:0000313" key="4">
    <source>
        <dbReference type="EMBL" id="SET40420.1"/>
    </source>
</evidence>
<evidence type="ECO:0000313" key="5">
    <source>
        <dbReference type="Proteomes" id="UP000199320"/>
    </source>
</evidence>
<gene>
    <name evidence="4" type="ORF">SAMN04488694_106110</name>
    <name evidence="3" type="ORF">SAMN05192552_100685</name>
</gene>
<reference evidence="5 6" key="2">
    <citation type="submission" date="2016-10" db="EMBL/GenBank/DDBJ databases">
        <authorList>
            <person name="Varghese N."/>
            <person name="Submissions S."/>
        </authorList>
    </citation>
    <scope>NUCLEOTIDE SEQUENCE [LARGE SCALE GENOMIC DNA]</scope>
    <source>
        <strain evidence="3 6">CDM_1</strain>
        <strain evidence="5">CDM_6</strain>
    </source>
</reference>
<dbReference type="EMBL" id="FOIC01000006">
    <property type="protein sequence ID" value="SET40420.1"/>
    <property type="molecule type" value="Genomic_DNA"/>
</dbReference>
<reference evidence="4" key="1">
    <citation type="submission" date="2016-10" db="EMBL/GenBank/DDBJ databases">
        <authorList>
            <person name="de Groot N.N."/>
        </authorList>
    </citation>
    <scope>NUCLEOTIDE SEQUENCE [LARGE SCALE GENOMIC DNA]</scope>
    <source>
        <strain evidence="4">CDM_6</strain>
    </source>
</reference>
<evidence type="ECO:0000313" key="3">
    <source>
        <dbReference type="EMBL" id="SDC68590.1"/>
    </source>
</evidence>
<protein>
    <recommendedName>
        <fullName evidence="2">Halobacterial output domain-containing protein</fullName>
    </recommendedName>
</protein>
<sequence>MPSPNDPADEPTEEYVTAFDPADGRPSEAVVTAVATRLERDPTELSPLYDAVDPGALNELVEHAHRKTSDSVHLVWFTYEGFSIGVRSDGRIQIEDATAAS</sequence>
<dbReference type="Pfam" id="PF18545">
    <property type="entry name" value="HalOD1"/>
    <property type="match status" value="1"/>
</dbReference>
<name>A0A1G6NKX1_9EURY</name>
<dbReference type="RefSeq" id="WP_092931950.1">
    <property type="nucleotide sequence ID" value="NZ_FMZP01000006.1"/>
</dbReference>
<accession>A0A1G6NKX1</accession>
<proteinExistence type="predicted"/>
<dbReference type="EMBL" id="FMZP01000006">
    <property type="protein sequence ID" value="SDC68590.1"/>
    <property type="molecule type" value="Genomic_DNA"/>
</dbReference>
<evidence type="ECO:0000313" key="6">
    <source>
        <dbReference type="Proteomes" id="UP000324021"/>
    </source>
</evidence>
<dbReference type="OrthoDB" id="327217at2157"/>
<dbReference type="Proteomes" id="UP000324021">
    <property type="component" value="Unassembled WGS sequence"/>
</dbReference>
<keyword evidence="5" id="KW-1185">Reference proteome</keyword>
<evidence type="ECO:0000256" key="1">
    <source>
        <dbReference type="SAM" id="MobiDB-lite"/>
    </source>
</evidence>
<dbReference type="Proteomes" id="UP000199320">
    <property type="component" value="Unassembled WGS sequence"/>
</dbReference>
<dbReference type="InterPro" id="IPR040624">
    <property type="entry name" value="HalOD1"/>
</dbReference>
<feature type="region of interest" description="Disordered" evidence="1">
    <location>
        <begin position="1"/>
        <end position="23"/>
    </location>
</feature>